<dbReference type="NCBIfam" id="TIGR02909">
    <property type="entry name" value="spore_YkwD"/>
    <property type="match status" value="1"/>
</dbReference>
<dbReference type="InterPro" id="IPR014258">
    <property type="entry name" value="CAP_domain_YkwD-like"/>
</dbReference>
<keyword evidence="5" id="KW-1185">Reference proteome</keyword>
<gene>
    <name evidence="4" type="ORF">ACFQMN_17385</name>
</gene>
<comment type="caution">
    <text evidence="4">The sequence shown here is derived from an EMBL/GenBank/DDBJ whole genome shotgun (WGS) entry which is preliminary data.</text>
</comment>
<dbReference type="RefSeq" id="WP_289215011.1">
    <property type="nucleotide sequence ID" value="NZ_JAPVRC010000002.1"/>
</dbReference>
<feature type="signal peptide" evidence="2">
    <location>
        <begin position="1"/>
        <end position="27"/>
    </location>
</feature>
<feature type="region of interest" description="Disordered" evidence="1">
    <location>
        <begin position="73"/>
        <end position="149"/>
    </location>
</feature>
<dbReference type="SUPFAM" id="SSF55797">
    <property type="entry name" value="PR-1-like"/>
    <property type="match status" value="1"/>
</dbReference>
<dbReference type="Gene3D" id="3.40.33.10">
    <property type="entry name" value="CAP"/>
    <property type="match status" value="1"/>
</dbReference>
<dbReference type="CDD" id="cd05379">
    <property type="entry name" value="CAP_bacterial"/>
    <property type="match status" value="1"/>
</dbReference>
<accession>A0ABW2K743</accession>
<reference evidence="5" key="1">
    <citation type="journal article" date="2019" name="Int. J. Syst. Evol. Microbiol.">
        <title>The Global Catalogue of Microorganisms (GCM) 10K type strain sequencing project: providing services to taxonomists for standard genome sequencing and annotation.</title>
        <authorList>
            <consortium name="The Broad Institute Genomics Platform"/>
            <consortium name="The Broad Institute Genome Sequencing Center for Infectious Disease"/>
            <person name="Wu L."/>
            <person name="Ma J."/>
        </authorList>
    </citation>
    <scope>NUCLEOTIDE SEQUENCE [LARGE SCALE GENOMIC DNA]</scope>
    <source>
        <strain evidence="5">CCUG 73951</strain>
    </source>
</reference>
<evidence type="ECO:0000259" key="3">
    <source>
        <dbReference type="Pfam" id="PF00188"/>
    </source>
</evidence>
<dbReference type="PANTHER" id="PTHR31157">
    <property type="entry name" value="SCP DOMAIN-CONTAINING PROTEIN"/>
    <property type="match status" value="1"/>
</dbReference>
<sequence>MKKKSLIVSGALALSLLAAPATSLASAGDSQGFKVETKSFNIEGVYDWVNQNEEALKSNNFQAIDIQSLFDQLQQGTPQPAEADEKPQAEEPAEAPAEQPQAEEHAEAPVEKPQAEEQPAEQPAEEQSTQEAAPQEETTEQADEGSEVSAFEQQVVELTNEERAKQGLQPLELDTELSAVAKDKSLDMQQNNYFSHNSPTYGSPFDMMNAYGIDYTTAGENIAMGQTSPEQVVQGWMNSQGHRENIMNSSFTHIGVGHAEDGNYWTQMFIAK</sequence>
<dbReference type="InterPro" id="IPR014044">
    <property type="entry name" value="CAP_dom"/>
</dbReference>
<dbReference type="Proteomes" id="UP001596494">
    <property type="component" value="Unassembled WGS sequence"/>
</dbReference>
<dbReference type="PANTHER" id="PTHR31157:SF1">
    <property type="entry name" value="SCP DOMAIN-CONTAINING PROTEIN"/>
    <property type="match status" value="1"/>
</dbReference>
<name>A0ABW2K743_9BACI</name>
<feature type="domain" description="SCP" evidence="3">
    <location>
        <begin position="157"/>
        <end position="269"/>
    </location>
</feature>
<evidence type="ECO:0000313" key="4">
    <source>
        <dbReference type="EMBL" id="MFC7322639.1"/>
    </source>
</evidence>
<dbReference type="Pfam" id="PF00188">
    <property type="entry name" value="CAP"/>
    <property type="match status" value="1"/>
</dbReference>
<feature type="compositionally biased region" description="Basic and acidic residues" evidence="1">
    <location>
        <begin position="102"/>
        <end position="115"/>
    </location>
</feature>
<feature type="chain" id="PRO_5047461930" evidence="2">
    <location>
        <begin position="28"/>
        <end position="272"/>
    </location>
</feature>
<organism evidence="4 5">
    <name type="scientific">Halobacillus campisalis</name>
    <dbReference type="NCBI Taxonomy" id="435909"/>
    <lineage>
        <taxon>Bacteria</taxon>
        <taxon>Bacillati</taxon>
        <taxon>Bacillota</taxon>
        <taxon>Bacilli</taxon>
        <taxon>Bacillales</taxon>
        <taxon>Bacillaceae</taxon>
        <taxon>Halobacillus</taxon>
    </lineage>
</organism>
<evidence type="ECO:0000256" key="2">
    <source>
        <dbReference type="SAM" id="SignalP"/>
    </source>
</evidence>
<dbReference type="EMBL" id="JBHTBY010000017">
    <property type="protein sequence ID" value="MFC7322639.1"/>
    <property type="molecule type" value="Genomic_DNA"/>
</dbReference>
<feature type="compositionally biased region" description="Acidic residues" evidence="1">
    <location>
        <begin position="137"/>
        <end position="146"/>
    </location>
</feature>
<evidence type="ECO:0000313" key="5">
    <source>
        <dbReference type="Proteomes" id="UP001596494"/>
    </source>
</evidence>
<proteinExistence type="predicted"/>
<keyword evidence="2" id="KW-0732">Signal</keyword>
<protein>
    <submittedName>
        <fullName evidence="4">CAP domain-containing protein</fullName>
    </submittedName>
</protein>
<dbReference type="InterPro" id="IPR035940">
    <property type="entry name" value="CAP_sf"/>
</dbReference>
<feature type="compositionally biased region" description="Low complexity" evidence="1">
    <location>
        <begin position="116"/>
        <end position="136"/>
    </location>
</feature>
<evidence type="ECO:0000256" key="1">
    <source>
        <dbReference type="SAM" id="MobiDB-lite"/>
    </source>
</evidence>